<protein>
    <recommendedName>
        <fullName evidence="3">DUF1214 domain-containing protein</fullName>
    </recommendedName>
</protein>
<sequence length="415" mass="45641">MFNPIDNPDQWAAEGDVRAMRQDPRAEAVRSQIARFYGMGYGDRLPEECRPHLDALADEFLTNWFFKAAASDSQHPRLVRNFMPAYEWHGASVPGSRTGGDNPDNCYRLAGIAHGTRYRLTGRLAGGKPANVSIALTNNYGTSPTVELVEDHQLAWQADGSFVVTIDESPSAGRTNHLMTHAGTKFLFVRDSMMDWTDETPLDLSIERLGEARAAPLGLEEMFAEGTAKALSDVYQYFWFQNMLSSLSVNTMPPPQTLAGVGVGLTTQGVTTGHFCLGPDDAAIIDYDPADAGYAAVELTDWLYRSLDYHFVQSSLTAAQSSVDPDGRIRAVIARRDPGVANWLDTGGQANVLMILRWQAMKSQGRPIDAKLHLTTIDRLRSELPASTVWFDADERAAQIAGRVAAYGRRIARNA</sequence>
<dbReference type="RefSeq" id="WP_144904155.1">
    <property type="nucleotide sequence ID" value="NZ_JACHOA010000004.1"/>
</dbReference>
<dbReference type="EMBL" id="JACHOA010000004">
    <property type="protein sequence ID" value="MBB4614316.1"/>
    <property type="molecule type" value="Genomic_DNA"/>
</dbReference>
<gene>
    <name evidence="1" type="ORF">GGR37_002602</name>
</gene>
<keyword evidence="2" id="KW-1185">Reference proteome</keyword>
<dbReference type="OrthoDB" id="7053758at2"/>
<comment type="caution">
    <text evidence="1">The sequence shown here is derived from an EMBL/GenBank/DDBJ whole genome shotgun (WGS) entry which is preliminary data.</text>
</comment>
<dbReference type="Proteomes" id="UP000538566">
    <property type="component" value="Unassembled WGS sequence"/>
</dbReference>
<evidence type="ECO:0000313" key="2">
    <source>
        <dbReference type="Proteomes" id="UP000538566"/>
    </source>
</evidence>
<organism evidence="1 2">
    <name type="scientific">Novosphingobium taihuense</name>
    <dbReference type="NCBI Taxonomy" id="260085"/>
    <lineage>
        <taxon>Bacteria</taxon>
        <taxon>Pseudomonadati</taxon>
        <taxon>Pseudomonadota</taxon>
        <taxon>Alphaproteobacteria</taxon>
        <taxon>Sphingomonadales</taxon>
        <taxon>Sphingomonadaceae</taxon>
        <taxon>Novosphingobium</taxon>
    </lineage>
</organism>
<proteinExistence type="predicted"/>
<evidence type="ECO:0008006" key="3">
    <source>
        <dbReference type="Google" id="ProtNLM"/>
    </source>
</evidence>
<dbReference type="AlphaFoldDB" id="A0A7W7ACG6"/>
<reference evidence="1 2" key="1">
    <citation type="submission" date="2020-08" db="EMBL/GenBank/DDBJ databases">
        <title>Genomic Encyclopedia of Type Strains, Phase IV (KMG-IV): sequencing the most valuable type-strain genomes for metagenomic binning, comparative biology and taxonomic classification.</title>
        <authorList>
            <person name="Goeker M."/>
        </authorList>
    </citation>
    <scope>NUCLEOTIDE SEQUENCE [LARGE SCALE GENOMIC DNA]</scope>
    <source>
        <strain evidence="1 2">DSM 17507</strain>
    </source>
</reference>
<evidence type="ECO:0000313" key="1">
    <source>
        <dbReference type="EMBL" id="MBB4614316.1"/>
    </source>
</evidence>
<name>A0A7W7ACG6_9SPHN</name>
<accession>A0A7W7ACG6</accession>